<proteinExistence type="predicted"/>
<gene>
    <name evidence="2" type="ORF">L0M14_24005</name>
</gene>
<organism evidence="2 3">
    <name type="scientific">Paenibacillus hexagrammi</name>
    <dbReference type="NCBI Taxonomy" id="2908839"/>
    <lineage>
        <taxon>Bacteria</taxon>
        <taxon>Bacillati</taxon>
        <taxon>Bacillota</taxon>
        <taxon>Bacilli</taxon>
        <taxon>Bacillales</taxon>
        <taxon>Paenibacillaceae</taxon>
        <taxon>Paenibacillus</taxon>
    </lineage>
</organism>
<feature type="coiled-coil region" evidence="1">
    <location>
        <begin position="87"/>
        <end position="114"/>
    </location>
</feature>
<sequence>MNSEQNVETYEQIQKVITQETILEILAQLSSESNINIGYDNSSKLHEKLISKFKPDNKQIIHRASFAQKTELQSLRLLLEKISIQTYINMYEENAALLERIQELKRQLDTNDNSSEFKILLQEIEYLSQKIEHTRAIIEKKQMEELLKTEQLKMTRDALEIENNKLSQFRKSATSLILADKILSVSKRFQEIQMRKKLDQVQNEAIKMIQNLFRKKKYITRLYISHETFDLQLFHHHELLSKERLSAGEKEMLMLSIIWAMFKTTGWKLPLVFDTLLGRLDQDHKRELLTSYLPRCGDQVIVLATDSEISTSQFKDLKRFLSRSYTLEFNVSSESININQDHYFDIYELELV</sequence>
<keyword evidence="3" id="KW-1185">Reference proteome</keyword>
<name>A0ABY3SHI6_9BACL</name>
<evidence type="ECO:0000313" key="2">
    <source>
        <dbReference type="EMBL" id="UJF32656.1"/>
    </source>
</evidence>
<accession>A0ABY3SHI6</accession>
<keyword evidence="1" id="KW-0175">Coiled coil</keyword>
<evidence type="ECO:0008006" key="4">
    <source>
        <dbReference type="Google" id="ProtNLM"/>
    </source>
</evidence>
<dbReference type="RefSeq" id="WP_235119004.1">
    <property type="nucleotide sequence ID" value="NZ_CP090978.1"/>
</dbReference>
<reference evidence="2 3" key="1">
    <citation type="journal article" date="2024" name="Int. J. Syst. Evol. Microbiol.">
        <title>Paenibacillus hexagrammi sp. nov., a novel bacterium isolated from the gut content of Hexagrammos agrammus.</title>
        <authorList>
            <person name="Jung H.K."/>
            <person name="Kim D.G."/>
            <person name="Zin H."/>
            <person name="Park J."/>
            <person name="Jung H."/>
            <person name="Kim Y.O."/>
            <person name="Kong H.J."/>
            <person name="Kim J.W."/>
            <person name="Kim Y.S."/>
        </authorList>
    </citation>
    <scope>NUCLEOTIDE SEQUENCE [LARGE SCALE GENOMIC DNA]</scope>
    <source>
        <strain evidence="2 3">YPD9-1</strain>
    </source>
</reference>
<evidence type="ECO:0000256" key="1">
    <source>
        <dbReference type="SAM" id="Coils"/>
    </source>
</evidence>
<protein>
    <recommendedName>
        <fullName evidence="4">DNA sulfur modification protein DndD</fullName>
    </recommendedName>
</protein>
<dbReference type="SUPFAM" id="SSF52540">
    <property type="entry name" value="P-loop containing nucleoside triphosphate hydrolases"/>
    <property type="match status" value="1"/>
</dbReference>
<dbReference type="EMBL" id="CP090978">
    <property type="protein sequence ID" value="UJF32656.1"/>
    <property type="molecule type" value="Genomic_DNA"/>
</dbReference>
<dbReference type="InterPro" id="IPR027417">
    <property type="entry name" value="P-loop_NTPase"/>
</dbReference>
<evidence type="ECO:0000313" key="3">
    <source>
        <dbReference type="Proteomes" id="UP001649230"/>
    </source>
</evidence>
<dbReference type="Proteomes" id="UP001649230">
    <property type="component" value="Chromosome"/>
</dbReference>